<dbReference type="RefSeq" id="XP_013901521.1">
    <property type="nucleotide sequence ID" value="XM_014046067.1"/>
</dbReference>
<evidence type="ECO:0000313" key="2">
    <source>
        <dbReference type="Proteomes" id="UP000054498"/>
    </source>
</evidence>
<dbReference type="AlphaFoldDB" id="A0A0D2MPT3"/>
<accession>A0A0D2MPT3</accession>
<organism evidence="1 2">
    <name type="scientific">Monoraphidium neglectum</name>
    <dbReference type="NCBI Taxonomy" id="145388"/>
    <lineage>
        <taxon>Eukaryota</taxon>
        <taxon>Viridiplantae</taxon>
        <taxon>Chlorophyta</taxon>
        <taxon>core chlorophytes</taxon>
        <taxon>Chlorophyceae</taxon>
        <taxon>CS clade</taxon>
        <taxon>Sphaeropleales</taxon>
        <taxon>Selenastraceae</taxon>
        <taxon>Monoraphidium</taxon>
    </lineage>
</organism>
<proteinExistence type="predicted"/>
<sequence>MHARSLAHSHVTEALEEAAEGLVSELTAAHKNGGSSGAGFGGGGATPLNNSAAGGSFANGGGGGLYSSGSGDGVQGGQGAPAPGLCASPAALCRAAAVALVSPVLEDSGGHSALEALARAVRGWPEAQREVLLRLLRAWGARDMRRAVATCQQYITLTLYTQMSITPGVEAVTALLGLLHEACEESGAVPFAEFYNGAINAEDFNVQEDFRRWKSPQRYGFSFCQHPFVYDPASKARVLQLENQIAQFQQFESSMMQAMLGGASSPFLVLRVRRGPHLLRDTLLQINRAKDKADLRKPLKVRAARVTPDSLSF</sequence>
<dbReference type="KEGG" id="mng:MNEG_5454"/>
<dbReference type="Proteomes" id="UP000054498">
    <property type="component" value="Unassembled WGS sequence"/>
</dbReference>
<dbReference type="GeneID" id="25738331"/>
<protein>
    <submittedName>
        <fullName evidence="1">Uncharacterized protein</fullName>
    </submittedName>
</protein>
<dbReference type="EMBL" id="KK101033">
    <property type="protein sequence ID" value="KIZ02502.1"/>
    <property type="molecule type" value="Genomic_DNA"/>
</dbReference>
<name>A0A0D2MPT3_9CHLO</name>
<dbReference type="OrthoDB" id="6418383at2759"/>
<dbReference type="STRING" id="145388.A0A0D2MPT3"/>
<keyword evidence="2" id="KW-1185">Reference proteome</keyword>
<gene>
    <name evidence="1" type="ORF">MNEG_5454</name>
</gene>
<reference evidence="1 2" key="1">
    <citation type="journal article" date="2013" name="BMC Genomics">
        <title>Reconstruction of the lipid metabolism for the microalga Monoraphidium neglectum from its genome sequence reveals characteristics suitable for biofuel production.</title>
        <authorList>
            <person name="Bogen C."/>
            <person name="Al-Dilaimi A."/>
            <person name="Albersmeier A."/>
            <person name="Wichmann J."/>
            <person name="Grundmann M."/>
            <person name="Rupp O."/>
            <person name="Lauersen K.J."/>
            <person name="Blifernez-Klassen O."/>
            <person name="Kalinowski J."/>
            <person name="Goesmann A."/>
            <person name="Mussgnug J.H."/>
            <person name="Kruse O."/>
        </authorList>
    </citation>
    <scope>NUCLEOTIDE SEQUENCE [LARGE SCALE GENOMIC DNA]</scope>
    <source>
        <strain evidence="1 2">SAG 48.87</strain>
    </source>
</reference>
<evidence type="ECO:0000313" key="1">
    <source>
        <dbReference type="EMBL" id="KIZ02502.1"/>
    </source>
</evidence>